<name>A0A1H4BJ78_9GAMM</name>
<feature type="compositionally biased region" description="Pro residues" evidence="1">
    <location>
        <begin position="21"/>
        <end position="33"/>
    </location>
</feature>
<dbReference type="Pfam" id="PF19265">
    <property type="entry name" value="DUF5908"/>
    <property type="match status" value="1"/>
</dbReference>
<protein>
    <submittedName>
        <fullName evidence="2">Uncharacterized protein</fullName>
    </submittedName>
</protein>
<gene>
    <name evidence="2" type="ORF">SAMN05660964_01682</name>
</gene>
<dbReference type="STRING" id="525918.SAMN05660964_01682"/>
<dbReference type="EMBL" id="FNQP01000008">
    <property type="protein sequence ID" value="SEA48088.1"/>
    <property type="molecule type" value="Genomic_DNA"/>
</dbReference>
<dbReference type="InterPro" id="IPR045459">
    <property type="entry name" value="DUF5908"/>
</dbReference>
<evidence type="ECO:0000313" key="3">
    <source>
        <dbReference type="Proteomes" id="UP000199397"/>
    </source>
</evidence>
<evidence type="ECO:0000313" key="2">
    <source>
        <dbReference type="EMBL" id="SEA48088.1"/>
    </source>
</evidence>
<feature type="region of interest" description="Disordered" evidence="1">
    <location>
        <begin position="14"/>
        <end position="40"/>
    </location>
</feature>
<proteinExistence type="predicted"/>
<dbReference type="AlphaFoldDB" id="A0A1H4BJ78"/>
<reference evidence="2 3" key="1">
    <citation type="submission" date="2016-10" db="EMBL/GenBank/DDBJ databases">
        <authorList>
            <person name="de Groot N.N."/>
        </authorList>
    </citation>
    <scope>NUCLEOTIDE SEQUENCE [LARGE SCALE GENOMIC DNA]</scope>
    <source>
        <strain evidence="2 3">DSM 21228</strain>
    </source>
</reference>
<evidence type="ECO:0000256" key="1">
    <source>
        <dbReference type="SAM" id="MobiDB-lite"/>
    </source>
</evidence>
<sequence length="61" mass="6616">MPIEIKELHIRVTVNSSPDAPQAPPGSARPPPTNGQTTDTDAIIAECVEQVLDILQRKAER</sequence>
<accession>A0A1H4BJ78</accession>
<organism evidence="2 3">
    <name type="scientific">Thiothrix caldifontis</name>
    <dbReference type="NCBI Taxonomy" id="525918"/>
    <lineage>
        <taxon>Bacteria</taxon>
        <taxon>Pseudomonadati</taxon>
        <taxon>Pseudomonadota</taxon>
        <taxon>Gammaproteobacteria</taxon>
        <taxon>Thiotrichales</taxon>
        <taxon>Thiotrichaceae</taxon>
        <taxon>Thiothrix</taxon>
    </lineage>
</organism>
<dbReference type="Proteomes" id="UP000199397">
    <property type="component" value="Unassembled WGS sequence"/>
</dbReference>
<dbReference type="RefSeq" id="WP_093067345.1">
    <property type="nucleotide sequence ID" value="NZ_FNQP01000008.1"/>
</dbReference>
<keyword evidence="3" id="KW-1185">Reference proteome</keyword>